<dbReference type="AlphaFoldDB" id="A0A3M7QTT5"/>
<protein>
    <submittedName>
        <fullName evidence="2">Uncharacterized protein</fullName>
    </submittedName>
</protein>
<evidence type="ECO:0000313" key="3">
    <source>
        <dbReference type="Proteomes" id="UP000276133"/>
    </source>
</evidence>
<evidence type="ECO:0000313" key="2">
    <source>
        <dbReference type="EMBL" id="RNA14742.1"/>
    </source>
</evidence>
<dbReference type="Proteomes" id="UP000276133">
    <property type="component" value="Unassembled WGS sequence"/>
</dbReference>
<keyword evidence="3" id="KW-1185">Reference proteome</keyword>
<organism evidence="2 3">
    <name type="scientific">Brachionus plicatilis</name>
    <name type="common">Marine rotifer</name>
    <name type="synonym">Brachionus muelleri</name>
    <dbReference type="NCBI Taxonomy" id="10195"/>
    <lineage>
        <taxon>Eukaryota</taxon>
        <taxon>Metazoa</taxon>
        <taxon>Spiralia</taxon>
        <taxon>Gnathifera</taxon>
        <taxon>Rotifera</taxon>
        <taxon>Eurotatoria</taxon>
        <taxon>Monogononta</taxon>
        <taxon>Pseudotrocha</taxon>
        <taxon>Ploima</taxon>
        <taxon>Brachionidae</taxon>
        <taxon>Brachionus</taxon>
    </lineage>
</organism>
<gene>
    <name evidence="2" type="ORF">BpHYR1_045266</name>
</gene>
<feature type="chain" id="PRO_5017948179" evidence="1">
    <location>
        <begin position="27"/>
        <end position="113"/>
    </location>
</feature>
<dbReference type="OrthoDB" id="10352827at2759"/>
<keyword evidence="1" id="KW-0732">Signal</keyword>
<sequence length="113" mass="12505">MKYNTQIVLVGCSLIVFLCCLSSAASLSEVKQSKIKRSPYLRLDELSTKIYLAKNKLGGGMIDPLEIGKRSEDSYNNAVDNSEIQLAVILYDGLSECINRENCSKALKLLLDN</sequence>
<dbReference type="EMBL" id="REGN01005117">
    <property type="protein sequence ID" value="RNA14742.1"/>
    <property type="molecule type" value="Genomic_DNA"/>
</dbReference>
<accession>A0A3M7QTT5</accession>
<comment type="caution">
    <text evidence="2">The sequence shown here is derived from an EMBL/GenBank/DDBJ whole genome shotgun (WGS) entry which is preliminary data.</text>
</comment>
<proteinExistence type="predicted"/>
<feature type="signal peptide" evidence="1">
    <location>
        <begin position="1"/>
        <end position="26"/>
    </location>
</feature>
<reference evidence="2 3" key="1">
    <citation type="journal article" date="2018" name="Sci. Rep.">
        <title>Genomic signatures of local adaptation to the degree of environmental predictability in rotifers.</title>
        <authorList>
            <person name="Franch-Gras L."/>
            <person name="Hahn C."/>
            <person name="Garcia-Roger E.M."/>
            <person name="Carmona M.J."/>
            <person name="Serra M."/>
            <person name="Gomez A."/>
        </authorList>
    </citation>
    <scope>NUCLEOTIDE SEQUENCE [LARGE SCALE GENOMIC DNA]</scope>
    <source>
        <strain evidence="2">HYR1</strain>
    </source>
</reference>
<name>A0A3M7QTT5_BRAPC</name>
<evidence type="ECO:0000256" key="1">
    <source>
        <dbReference type="SAM" id="SignalP"/>
    </source>
</evidence>